<dbReference type="PANTHER" id="PTHR43673">
    <property type="entry name" value="NAD(P)H NITROREDUCTASE YDGI-RELATED"/>
    <property type="match status" value="1"/>
</dbReference>
<proteinExistence type="inferred from homology"/>
<dbReference type="InterPro" id="IPR033878">
    <property type="entry name" value="NfsB-like"/>
</dbReference>
<dbReference type="Proteomes" id="UP000620064">
    <property type="component" value="Unassembled WGS sequence"/>
</dbReference>
<dbReference type="SUPFAM" id="SSF55469">
    <property type="entry name" value="FMN-dependent nitroreductase-like"/>
    <property type="match status" value="1"/>
</dbReference>
<gene>
    <name evidence="5" type="primary">nfnB</name>
    <name evidence="5" type="ORF">GCM10010992_22740</name>
</gene>
<dbReference type="Pfam" id="PF00881">
    <property type="entry name" value="Nitroreductase"/>
    <property type="match status" value="1"/>
</dbReference>
<feature type="domain" description="Nitroreductase" evidence="4">
    <location>
        <begin position="8"/>
        <end position="173"/>
    </location>
</feature>
<dbReference type="InterPro" id="IPR029479">
    <property type="entry name" value="Nitroreductase"/>
</dbReference>
<keyword evidence="6" id="KW-1185">Reference proteome</keyword>
<dbReference type="EMBL" id="BMLV01000005">
    <property type="protein sequence ID" value="GGP05683.1"/>
    <property type="molecule type" value="Genomic_DNA"/>
</dbReference>
<dbReference type="RefSeq" id="WP_188618247.1">
    <property type="nucleotide sequence ID" value="NZ_BMLV01000005.1"/>
</dbReference>
<evidence type="ECO:0000259" key="4">
    <source>
        <dbReference type="Pfam" id="PF00881"/>
    </source>
</evidence>
<dbReference type="Gene3D" id="3.40.109.10">
    <property type="entry name" value="NADH Oxidase"/>
    <property type="match status" value="1"/>
</dbReference>
<protein>
    <submittedName>
        <fullName evidence="5">NAD(P)H nitroreductase</fullName>
    </submittedName>
</protein>
<evidence type="ECO:0000256" key="1">
    <source>
        <dbReference type="ARBA" id="ARBA00007118"/>
    </source>
</evidence>
<reference evidence="6" key="1">
    <citation type="journal article" date="2019" name="Int. J. Syst. Evol. Microbiol.">
        <title>The Global Catalogue of Microorganisms (GCM) 10K type strain sequencing project: providing services to taxonomists for standard genome sequencing and annotation.</title>
        <authorList>
            <consortium name="The Broad Institute Genomics Platform"/>
            <consortium name="The Broad Institute Genome Sequencing Center for Infectious Disease"/>
            <person name="Wu L."/>
            <person name="Ma J."/>
        </authorList>
    </citation>
    <scope>NUCLEOTIDE SEQUENCE [LARGE SCALE GENOMIC DNA]</scope>
    <source>
        <strain evidence="6">CGMCC 1.7656</strain>
    </source>
</reference>
<evidence type="ECO:0000313" key="6">
    <source>
        <dbReference type="Proteomes" id="UP000620064"/>
    </source>
</evidence>
<dbReference type="CDD" id="cd02149">
    <property type="entry name" value="NfsB-like"/>
    <property type="match status" value="1"/>
</dbReference>
<evidence type="ECO:0000256" key="3">
    <source>
        <dbReference type="ARBA" id="ARBA00023002"/>
    </source>
</evidence>
<comment type="similarity">
    <text evidence="1">Belongs to the nitroreductase family.</text>
</comment>
<comment type="caution">
    <text evidence="5">The sequence shown here is derived from an EMBL/GenBank/DDBJ whole genome shotgun (WGS) entry which is preliminary data.</text>
</comment>
<organism evidence="5 6">
    <name type="scientific">Cloacibacterium rupense</name>
    <dbReference type="NCBI Taxonomy" id="517423"/>
    <lineage>
        <taxon>Bacteria</taxon>
        <taxon>Pseudomonadati</taxon>
        <taxon>Bacteroidota</taxon>
        <taxon>Flavobacteriia</taxon>
        <taxon>Flavobacteriales</taxon>
        <taxon>Weeksellaceae</taxon>
    </lineage>
</organism>
<evidence type="ECO:0000256" key="2">
    <source>
        <dbReference type="ARBA" id="ARBA00022857"/>
    </source>
</evidence>
<sequence>MSFIELMQQRYTTKKYNPTEKISSEKIEQLKQILQLSPSSINSQPWKFIFVENQELKAQLAEVSRHNTERVLQCSHLVVFNVVNNLEFFEKQISENLPEGAVNYYKTYLKPRPEEEIKSWMKNQIYISLGVFLTACTSMEIDATPMEGIENEKYTEILGLENHFTTFAVCIGKRDVEDSNQPKFNPKRRVAMEKIITEIK</sequence>
<name>A0ABQ2NKK4_9FLAO</name>
<accession>A0ABQ2NKK4</accession>
<keyword evidence="3" id="KW-0560">Oxidoreductase</keyword>
<evidence type="ECO:0000313" key="5">
    <source>
        <dbReference type="EMBL" id="GGP05683.1"/>
    </source>
</evidence>
<dbReference type="PANTHER" id="PTHR43673:SF10">
    <property type="entry name" value="NADH DEHYDROGENASE_NAD(P)H NITROREDUCTASE XCC3605-RELATED"/>
    <property type="match status" value="1"/>
</dbReference>
<dbReference type="InterPro" id="IPR000415">
    <property type="entry name" value="Nitroreductase-like"/>
</dbReference>
<keyword evidence="2" id="KW-0521">NADP</keyword>